<reference evidence="1" key="1">
    <citation type="submission" date="2018-01" db="EMBL/GenBank/DDBJ databases">
        <authorList>
            <person name="Regsiter A."/>
            <person name="William W."/>
        </authorList>
    </citation>
    <scope>NUCLEOTIDE SEQUENCE</scope>
    <source>
        <strain evidence="1">TRIP AH-1</strain>
    </source>
</reference>
<organism evidence="1">
    <name type="scientific">uncultured Desulfobacterium sp</name>
    <dbReference type="NCBI Taxonomy" id="201089"/>
    <lineage>
        <taxon>Bacteria</taxon>
        <taxon>Pseudomonadati</taxon>
        <taxon>Thermodesulfobacteriota</taxon>
        <taxon>Desulfobacteria</taxon>
        <taxon>Desulfobacterales</taxon>
        <taxon>Desulfobacteriaceae</taxon>
        <taxon>Desulfobacterium</taxon>
        <taxon>environmental samples</taxon>
    </lineage>
</organism>
<dbReference type="AlphaFoldDB" id="A0A445MTT3"/>
<name>A0A445MTT3_9BACT</name>
<evidence type="ECO:0000313" key="1">
    <source>
        <dbReference type="EMBL" id="SPD72876.1"/>
    </source>
</evidence>
<dbReference type="EMBL" id="OJIN01000066">
    <property type="protein sequence ID" value="SPD72876.1"/>
    <property type="molecule type" value="Genomic_DNA"/>
</dbReference>
<gene>
    <name evidence="1" type="ORF">PITCH_A1580031</name>
</gene>
<protein>
    <submittedName>
        <fullName evidence="1">Uncharacterized protein</fullName>
    </submittedName>
</protein>
<sequence length="53" mass="6178">MQLFVYEDGALERQEKGQASVIKKDVIEKARRNNFEIIKVDCFRSCTGYFTDS</sequence>
<accession>A0A445MTT3</accession>
<proteinExistence type="predicted"/>